<protein>
    <submittedName>
        <fullName evidence="1">Uncharacterized protein</fullName>
    </submittedName>
</protein>
<gene>
    <name evidence="1" type="ordered locus">Nham_3360</name>
</gene>
<evidence type="ECO:0000313" key="1">
    <source>
        <dbReference type="EMBL" id="ABE64091.1"/>
    </source>
</evidence>
<dbReference type="Proteomes" id="UP000001953">
    <property type="component" value="Chromosome"/>
</dbReference>
<dbReference type="RefSeq" id="WP_011511744.1">
    <property type="nucleotide sequence ID" value="NC_007964.1"/>
</dbReference>
<keyword evidence="2" id="KW-1185">Reference proteome</keyword>
<sequence length="139" mass="14592">MSLNAAVSNPTVVDFSTSAATAPRRSAGIETTHPDAALIKACINFAVAVRGASGAFEADPTADNDFARRMDVVLLRRAEKQQNLIASLRPTTLDGLRAKAAAADMALTFDLDTSANLLSSLCTDIAKFHRASKNTSAIV</sequence>
<dbReference type="OrthoDB" id="9897299at2"/>
<dbReference type="STRING" id="323097.Nham_3360"/>
<name>Q1QI56_NITHX</name>
<dbReference type="EMBL" id="CP000319">
    <property type="protein sequence ID" value="ABE64091.1"/>
    <property type="molecule type" value="Genomic_DNA"/>
</dbReference>
<accession>Q1QI56</accession>
<dbReference type="KEGG" id="nha:Nham_3360"/>
<evidence type="ECO:0000313" key="2">
    <source>
        <dbReference type="Proteomes" id="UP000001953"/>
    </source>
</evidence>
<organism evidence="1 2">
    <name type="scientific">Nitrobacter hamburgensis (strain DSM 10229 / NCIMB 13809 / X14)</name>
    <dbReference type="NCBI Taxonomy" id="323097"/>
    <lineage>
        <taxon>Bacteria</taxon>
        <taxon>Pseudomonadati</taxon>
        <taxon>Pseudomonadota</taxon>
        <taxon>Alphaproteobacteria</taxon>
        <taxon>Hyphomicrobiales</taxon>
        <taxon>Nitrobacteraceae</taxon>
        <taxon>Nitrobacter</taxon>
    </lineage>
</organism>
<dbReference type="AlphaFoldDB" id="Q1QI56"/>
<dbReference type="HOGENOM" id="CLU_1843008_0_0_5"/>
<proteinExistence type="predicted"/>
<reference evidence="1 2" key="1">
    <citation type="submission" date="2006-03" db="EMBL/GenBank/DDBJ databases">
        <title>Complete sequence of chromosome of Nitrobacter hamburgensis X14.</title>
        <authorList>
            <consortium name="US DOE Joint Genome Institute"/>
            <person name="Copeland A."/>
            <person name="Lucas S."/>
            <person name="Lapidus A."/>
            <person name="Barry K."/>
            <person name="Detter J.C."/>
            <person name="Glavina del Rio T."/>
            <person name="Hammon N."/>
            <person name="Israni S."/>
            <person name="Dalin E."/>
            <person name="Tice H."/>
            <person name="Pitluck S."/>
            <person name="Chain P."/>
            <person name="Malfatti S."/>
            <person name="Shin M."/>
            <person name="Vergez L."/>
            <person name="Schmutz J."/>
            <person name="Larimer F."/>
            <person name="Land M."/>
            <person name="Hauser L."/>
            <person name="Kyrpides N."/>
            <person name="Ivanova N."/>
            <person name="Ward B."/>
            <person name="Arp D."/>
            <person name="Klotz M."/>
            <person name="Stein L."/>
            <person name="O'Mullan G."/>
            <person name="Starkenburg S."/>
            <person name="Sayavedra L."/>
            <person name="Poret-Peterson A.T."/>
            <person name="Gentry M.E."/>
            <person name="Bruce D."/>
            <person name="Richardson P."/>
        </authorList>
    </citation>
    <scope>NUCLEOTIDE SEQUENCE [LARGE SCALE GENOMIC DNA]</scope>
    <source>
        <strain evidence="2">DSM 10229 / NCIMB 13809 / X14</strain>
    </source>
</reference>